<evidence type="ECO:0000313" key="2">
    <source>
        <dbReference type="EMBL" id="TSE10357.1"/>
    </source>
</evidence>
<dbReference type="CDD" id="cd03801">
    <property type="entry name" value="GT4_PimA-like"/>
    <property type="match status" value="1"/>
</dbReference>
<dbReference type="Proteomes" id="UP000318833">
    <property type="component" value="Unassembled WGS sequence"/>
</dbReference>
<protein>
    <submittedName>
        <fullName evidence="2">Glycosyltransferase family 4 protein</fullName>
    </submittedName>
</protein>
<dbReference type="OrthoDB" id="9787111at2"/>
<organism evidence="2 3">
    <name type="scientific">Aquimarina algiphila</name>
    <dbReference type="NCBI Taxonomy" id="2047982"/>
    <lineage>
        <taxon>Bacteria</taxon>
        <taxon>Pseudomonadati</taxon>
        <taxon>Bacteroidota</taxon>
        <taxon>Flavobacteriia</taxon>
        <taxon>Flavobacteriales</taxon>
        <taxon>Flavobacteriaceae</taxon>
        <taxon>Aquimarina</taxon>
    </lineage>
</organism>
<accession>A0A554VPG0</accession>
<dbReference type="RefSeq" id="WP_143915654.1">
    <property type="nucleotide sequence ID" value="NZ_CANLVC010000010.1"/>
</dbReference>
<evidence type="ECO:0000259" key="1">
    <source>
        <dbReference type="Pfam" id="PF00534"/>
    </source>
</evidence>
<dbReference type="PANTHER" id="PTHR45947">
    <property type="entry name" value="SULFOQUINOVOSYL TRANSFERASE SQD2"/>
    <property type="match status" value="1"/>
</dbReference>
<feature type="domain" description="Glycosyl transferase family 1" evidence="1">
    <location>
        <begin position="191"/>
        <end position="335"/>
    </location>
</feature>
<dbReference type="Pfam" id="PF00534">
    <property type="entry name" value="Glycos_transf_1"/>
    <property type="match status" value="1"/>
</dbReference>
<dbReference type="GO" id="GO:0016757">
    <property type="term" value="F:glycosyltransferase activity"/>
    <property type="evidence" value="ECO:0007669"/>
    <property type="project" value="InterPro"/>
</dbReference>
<name>A0A554VPG0_9FLAO</name>
<dbReference type="InterPro" id="IPR050194">
    <property type="entry name" value="Glycosyltransferase_grp1"/>
</dbReference>
<reference evidence="2 3" key="1">
    <citation type="submission" date="2019-07" db="EMBL/GenBank/DDBJ databases">
        <title>The draft genome sequence of Aquimarina algiphila M91.</title>
        <authorList>
            <person name="Meng X."/>
        </authorList>
    </citation>
    <scope>NUCLEOTIDE SEQUENCE [LARGE SCALE GENOMIC DNA]</scope>
    <source>
        <strain evidence="2 3">M91</strain>
    </source>
</reference>
<dbReference type="SUPFAM" id="SSF53756">
    <property type="entry name" value="UDP-Glycosyltransferase/glycogen phosphorylase"/>
    <property type="match status" value="1"/>
</dbReference>
<dbReference type="PANTHER" id="PTHR45947:SF15">
    <property type="entry name" value="TEICHURONIC ACID BIOSYNTHESIS GLYCOSYLTRANSFERASE TUAC-RELATED"/>
    <property type="match status" value="1"/>
</dbReference>
<dbReference type="AlphaFoldDB" id="A0A554VPG0"/>
<proteinExistence type="predicted"/>
<sequence length="367" mass="42159">MSLLFITQHYHPSKGGMAESCDRLIRNFRKHKVDVHVIHFTNRRKKFYTEAAVQGSYSAVPVYNSEEFTLNLASQFIEGLSILSDIKYVVAFGGHLPIVLGPIISKWIDKPLITLIRGNDFDEAIFSKRREALLYTLKQSKFIFTVTDEKRDKIVKLIQHPNVYFTHNGINCKLWEPGNSQLIQIDALKKNSEERKRIVIVGQLKAKKGILEFSTTFSSFSNKEEYEIWMVGDIEESVKEYINQLDIKVCFFSFVNKNELIIFYHAADIILIPSFYDGMPNVLLEAGASKNVVIASRVGGIKDVIEHEKDGFLFNPLQPSSLLEVLMKVHKLDSEAKAEISNRLFNKINNEYTEEKEIINYLTKLQL</sequence>
<gene>
    <name evidence="2" type="ORF">FOF46_04805</name>
</gene>
<dbReference type="Gene3D" id="3.40.50.2000">
    <property type="entry name" value="Glycogen Phosphorylase B"/>
    <property type="match status" value="2"/>
</dbReference>
<keyword evidence="3" id="KW-1185">Reference proteome</keyword>
<dbReference type="EMBL" id="VLNR01000007">
    <property type="protein sequence ID" value="TSE10357.1"/>
    <property type="molecule type" value="Genomic_DNA"/>
</dbReference>
<evidence type="ECO:0000313" key="3">
    <source>
        <dbReference type="Proteomes" id="UP000318833"/>
    </source>
</evidence>
<dbReference type="InterPro" id="IPR001296">
    <property type="entry name" value="Glyco_trans_1"/>
</dbReference>
<comment type="caution">
    <text evidence="2">The sequence shown here is derived from an EMBL/GenBank/DDBJ whole genome shotgun (WGS) entry which is preliminary data.</text>
</comment>
<keyword evidence="2" id="KW-0808">Transferase</keyword>